<dbReference type="PANTHER" id="PTHR14149">
    <property type="entry name" value="RAS GTPASE-ACTIVATING PROTEIN WITH IQ MOTIF"/>
    <property type="match status" value="1"/>
</dbReference>
<evidence type="ECO:0000313" key="2">
    <source>
        <dbReference type="EMBL" id="MBW12068.1"/>
    </source>
</evidence>
<dbReference type="SUPFAM" id="SSF143885">
    <property type="entry name" value="RGC domain-like"/>
    <property type="match status" value="1"/>
</dbReference>
<dbReference type="GO" id="GO:1903479">
    <property type="term" value="P:mitotic actomyosin contractile ring assembly actin filament organization"/>
    <property type="evidence" value="ECO:0007669"/>
    <property type="project" value="TreeGrafter"/>
</dbReference>
<reference evidence="2" key="1">
    <citation type="submission" date="2017-10" db="EMBL/GenBank/DDBJ databases">
        <title>Transcriptome Assembly of Sugarcane Aphid Adults.</title>
        <authorList>
            <person name="Scully E.D."/>
            <person name="Palmer N.A."/>
            <person name="Geib S.M."/>
            <person name="Sarath G."/>
            <person name="Sattler S.E."/>
        </authorList>
    </citation>
    <scope>NUCLEOTIDE SEQUENCE</scope>
    <source>
        <tissue evidence="2">Whole body</tissue>
    </source>
</reference>
<evidence type="ECO:0000259" key="1">
    <source>
        <dbReference type="Pfam" id="PF03836"/>
    </source>
</evidence>
<accession>A0A2H8TFL9</accession>
<dbReference type="AlphaFoldDB" id="A0A2H8TFL9"/>
<name>A0A2H8TFL9_9HEMI</name>
<feature type="domain" description="RasGAP protein C-terminal" evidence="1">
    <location>
        <begin position="6"/>
        <end position="135"/>
    </location>
</feature>
<protein>
    <submittedName>
        <fullName evidence="2">Ras GTPase-activating-like protein IQGAP2</fullName>
    </submittedName>
</protein>
<organism evidence="2">
    <name type="scientific">Melanaphis sacchari</name>
    <dbReference type="NCBI Taxonomy" id="742174"/>
    <lineage>
        <taxon>Eukaryota</taxon>
        <taxon>Metazoa</taxon>
        <taxon>Ecdysozoa</taxon>
        <taxon>Arthropoda</taxon>
        <taxon>Hexapoda</taxon>
        <taxon>Insecta</taxon>
        <taxon>Pterygota</taxon>
        <taxon>Neoptera</taxon>
        <taxon>Paraneoptera</taxon>
        <taxon>Hemiptera</taxon>
        <taxon>Sternorrhyncha</taxon>
        <taxon>Aphidomorpha</taxon>
        <taxon>Aphidoidea</taxon>
        <taxon>Aphididae</taxon>
        <taxon>Aphidini</taxon>
        <taxon>Melanaphis</taxon>
    </lineage>
</organism>
<dbReference type="GO" id="GO:0005096">
    <property type="term" value="F:GTPase activator activity"/>
    <property type="evidence" value="ECO:0007669"/>
    <property type="project" value="TreeGrafter"/>
</dbReference>
<dbReference type="GO" id="GO:0051015">
    <property type="term" value="F:actin filament binding"/>
    <property type="evidence" value="ECO:0007669"/>
    <property type="project" value="TreeGrafter"/>
</dbReference>
<dbReference type="GO" id="GO:0005938">
    <property type="term" value="C:cell cortex"/>
    <property type="evidence" value="ECO:0007669"/>
    <property type="project" value="TreeGrafter"/>
</dbReference>
<dbReference type="OrthoDB" id="775356at2759"/>
<sequence>MFRGTLKEIKAKLRKHLKVLEEEGIVSKDDGYQGIITSVAKDICNRNKYRQIQIKELQMFKSTKQRLDEKIKYLDEKIKSYEEYIQTCLDKHNTGQKKQKKSSNRGIQLKSKKSIRYTAAKLREKGVLIEVEGLPDGQFKNAQFEICPTDVHGVFLVKGKFMGVEMETINIDIQDLLKRQFEGATIMDIFGTAKVNVNLLLFLLNKKFYCKH</sequence>
<proteinExistence type="predicted"/>
<gene>
    <name evidence="2" type="primary">IQGAP2</name>
</gene>
<dbReference type="InterPro" id="IPR000593">
    <property type="entry name" value="RasGAP_C"/>
</dbReference>
<dbReference type="EMBL" id="GFXV01000263">
    <property type="protein sequence ID" value="MBW12068.1"/>
    <property type="molecule type" value="Transcribed_RNA"/>
</dbReference>
<dbReference type="Pfam" id="PF03836">
    <property type="entry name" value="RasGAP_C"/>
    <property type="match status" value="1"/>
</dbReference>
<dbReference type="GO" id="GO:0005516">
    <property type="term" value="F:calmodulin binding"/>
    <property type="evidence" value="ECO:0007669"/>
    <property type="project" value="TreeGrafter"/>
</dbReference>
<dbReference type="PANTHER" id="PTHR14149:SF14">
    <property type="entry name" value="CALPONIN-HOMOLOGY (CH) DOMAIN-CONTAINING PROTEIN"/>
    <property type="match status" value="1"/>
</dbReference>